<feature type="region of interest" description="Disordered" evidence="2">
    <location>
        <begin position="860"/>
        <end position="962"/>
    </location>
</feature>
<evidence type="ECO:0000313" key="3">
    <source>
        <dbReference type="EMBL" id="TRX98114.1"/>
    </source>
</evidence>
<evidence type="ECO:0008006" key="5">
    <source>
        <dbReference type="Google" id="ProtNLM"/>
    </source>
</evidence>
<dbReference type="AlphaFoldDB" id="A0A553ID33"/>
<keyword evidence="1" id="KW-0175">Coiled coil</keyword>
<dbReference type="SUPFAM" id="SSF48371">
    <property type="entry name" value="ARM repeat"/>
    <property type="match status" value="1"/>
</dbReference>
<name>A0A553ID33_9PEZI</name>
<comment type="caution">
    <text evidence="3">The sequence shown here is derived from an EMBL/GenBank/DDBJ whole genome shotgun (WGS) entry which is preliminary data.</text>
</comment>
<keyword evidence="4" id="KW-1185">Reference proteome</keyword>
<feature type="compositionally biased region" description="Polar residues" evidence="2">
    <location>
        <begin position="980"/>
        <end position="990"/>
    </location>
</feature>
<feature type="compositionally biased region" description="Low complexity" evidence="2">
    <location>
        <begin position="464"/>
        <end position="478"/>
    </location>
</feature>
<accession>A0A553ID33</accession>
<dbReference type="InterPro" id="IPR007483">
    <property type="entry name" value="Hamartin"/>
</dbReference>
<feature type="compositionally biased region" description="Polar residues" evidence="2">
    <location>
        <begin position="924"/>
        <end position="936"/>
    </location>
</feature>
<feature type="compositionally biased region" description="Basic and acidic residues" evidence="2">
    <location>
        <begin position="937"/>
        <end position="954"/>
    </location>
</feature>
<feature type="compositionally biased region" description="Low complexity" evidence="2">
    <location>
        <begin position="563"/>
        <end position="575"/>
    </location>
</feature>
<dbReference type="Proteomes" id="UP000319160">
    <property type="component" value="Unassembled WGS sequence"/>
</dbReference>
<dbReference type="EMBL" id="VFLP01000003">
    <property type="protein sequence ID" value="TRX98114.1"/>
    <property type="molecule type" value="Genomic_DNA"/>
</dbReference>
<gene>
    <name evidence="3" type="ORF">FHL15_000759</name>
</gene>
<dbReference type="STRING" id="2512241.A0A553ID33"/>
<dbReference type="PANTHER" id="PTHR15154:SF2">
    <property type="entry name" value="HAMARTIN"/>
    <property type="match status" value="1"/>
</dbReference>
<feature type="region of interest" description="Disordered" evidence="2">
    <location>
        <begin position="433"/>
        <end position="511"/>
    </location>
</feature>
<feature type="coiled-coil region" evidence="1">
    <location>
        <begin position="737"/>
        <end position="774"/>
    </location>
</feature>
<dbReference type="OrthoDB" id="6022054at2759"/>
<proteinExistence type="predicted"/>
<sequence>MSTAPTPKELVKAVCTFARTPSLPLPDDLVQIIETFVYEHAEKWDENTADKVHDELLSIFRHDIAHDPSRYAAFVALLRHLRPLIGQPVKILQWFELLLPVLGHLSREKDLASETQRIVLDILTEGDGKDTSPFARDAATPVAEKMIFLWFQEAELTRQSPDALQDFKEKHLRETLLLYGKKRPKDFMAVIDRFVCKASHRARSLLLLSSFVQSQPPHLYLILETPLFGNLLTCLQRDTSTTTISLALTVLTMVLPHAPSSLVPHLPTLFNIYARLLFWERELSIQATAEDGTERGVSISPDWEISSFSSDVDDTTISQLLNYFTILYGLYPINFMDYIRKPQRYLRHAEAPDADVIEVQPTEIRHASERFRQCHLLHENFYTLTVESEKSDFGRWIKSDPAEVVADCLALRQSPDEYPSDLSLDLAQMLSSGSDEWDKEDKEPALLSSSTNIETSGLADIRRNSSSSLSRSGSGSRNDQTLARNPSQNSHRSNRDSSSTRLSENDNDGSSLARQLVTSNSQTQLQDLMNSNKVVKSSLHQSLTNDSVPSLLLSHRESIAEKSSYQSHSNPPSSNMQLPDTMVNQKETRLLRYIYLLYNDLVFERFLKQQHLTHIGGLRRQHVREAAGEAETQNIITANKHLKQRLEEAKKAETQAKIEAEKSRTLAKKWEADLFNKLKALREEQKKWNAERATLQVELKAVKDETEALRTLLCEVEVRESRLKQNIQSADINFGELERLRSEVAELTESERNYQAEEAERQAAMTQAAEADSRAQAAELRLAAREFDFKQIQTQYQSQIAELDSKLQAALASGGERNTESLKSQFNAALEASRATHTEIRNRMQELSRKNTELQTKIFDLESQISTPPKPPIPPLADTEDDFSSGSSSPPGPRNRRRQSSSGPGLFQATSYNATPPLEPLTPAENSTNEGITSPTPERHFSRDKEKEEKERKKPTGLRGIRGFVRREAKGKIAREHNSLDLNGGTNRTEANVGPDDLAATLLA</sequence>
<feature type="compositionally biased region" description="Polar residues" evidence="2">
    <location>
        <begin position="479"/>
        <end position="511"/>
    </location>
</feature>
<feature type="region of interest" description="Disordered" evidence="2">
    <location>
        <begin position="560"/>
        <end position="579"/>
    </location>
</feature>
<feature type="coiled-coil region" evidence="1">
    <location>
        <begin position="639"/>
        <end position="705"/>
    </location>
</feature>
<protein>
    <recommendedName>
        <fullName evidence="5">Tuberous sclerosis 1</fullName>
    </recommendedName>
</protein>
<organism evidence="3 4">
    <name type="scientific">Xylaria flabelliformis</name>
    <dbReference type="NCBI Taxonomy" id="2512241"/>
    <lineage>
        <taxon>Eukaryota</taxon>
        <taxon>Fungi</taxon>
        <taxon>Dikarya</taxon>
        <taxon>Ascomycota</taxon>
        <taxon>Pezizomycotina</taxon>
        <taxon>Sordariomycetes</taxon>
        <taxon>Xylariomycetidae</taxon>
        <taxon>Xylariales</taxon>
        <taxon>Xylariaceae</taxon>
        <taxon>Xylaria</taxon>
    </lineage>
</organism>
<dbReference type="GO" id="GO:0033596">
    <property type="term" value="C:TSC1-TSC2 complex"/>
    <property type="evidence" value="ECO:0007669"/>
    <property type="project" value="TreeGrafter"/>
</dbReference>
<dbReference type="GO" id="GO:0032007">
    <property type="term" value="P:negative regulation of TOR signaling"/>
    <property type="evidence" value="ECO:0007669"/>
    <property type="project" value="TreeGrafter"/>
</dbReference>
<dbReference type="GO" id="GO:0051726">
    <property type="term" value="P:regulation of cell cycle"/>
    <property type="evidence" value="ECO:0007669"/>
    <property type="project" value="TreeGrafter"/>
</dbReference>
<evidence type="ECO:0000256" key="2">
    <source>
        <dbReference type="SAM" id="MobiDB-lite"/>
    </source>
</evidence>
<dbReference type="PANTHER" id="PTHR15154">
    <property type="entry name" value="HAMARTIN"/>
    <property type="match status" value="1"/>
</dbReference>
<feature type="region of interest" description="Disordered" evidence="2">
    <location>
        <begin position="976"/>
        <end position="1004"/>
    </location>
</feature>
<reference evidence="4" key="1">
    <citation type="submission" date="2019-06" db="EMBL/GenBank/DDBJ databases">
        <title>Draft genome sequence of the griseofulvin-producing fungus Xylaria cubensis strain G536.</title>
        <authorList>
            <person name="Mead M.E."/>
            <person name="Raja H.A."/>
            <person name="Steenwyk J.L."/>
            <person name="Knowles S.L."/>
            <person name="Oberlies N.H."/>
            <person name="Rokas A."/>
        </authorList>
    </citation>
    <scope>NUCLEOTIDE SEQUENCE [LARGE SCALE GENOMIC DNA]</scope>
    <source>
        <strain evidence="4">G536</strain>
    </source>
</reference>
<dbReference type="InterPro" id="IPR016024">
    <property type="entry name" value="ARM-type_fold"/>
</dbReference>
<dbReference type="Pfam" id="PF04388">
    <property type="entry name" value="Hamartin"/>
    <property type="match status" value="1"/>
</dbReference>
<evidence type="ECO:0000313" key="4">
    <source>
        <dbReference type="Proteomes" id="UP000319160"/>
    </source>
</evidence>
<evidence type="ECO:0000256" key="1">
    <source>
        <dbReference type="SAM" id="Coils"/>
    </source>
</evidence>